<keyword evidence="4" id="KW-1185">Reference proteome</keyword>
<comment type="caution">
    <text evidence="3">The sequence shown here is derived from an EMBL/GenBank/DDBJ whole genome shotgun (WGS) entry which is preliminary data.</text>
</comment>
<organism evidence="3 4">
    <name type="scientific">Spirosoma agri</name>
    <dbReference type="NCBI Taxonomy" id="1987381"/>
    <lineage>
        <taxon>Bacteria</taxon>
        <taxon>Pseudomonadati</taxon>
        <taxon>Bacteroidota</taxon>
        <taxon>Cytophagia</taxon>
        <taxon>Cytophagales</taxon>
        <taxon>Cytophagaceae</taxon>
        <taxon>Spirosoma</taxon>
    </lineage>
</organism>
<evidence type="ECO:0000313" key="3">
    <source>
        <dbReference type="EMBL" id="NEU70657.1"/>
    </source>
</evidence>
<gene>
    <name evidence="3" type="ORF">GK091_27575</name>
</gene>
<keyword evidence="1" id="KW-0597">Phosphoprotein</keyword>
<dbReference type="PANTHER" id="PTHR44520:SF2">
    <property type="entry name" value="RESPONSE REGULATOR RCP1"/>
    <property type="match status" value="1"/>
</dbReference>
<dbReference type="Pfam" id="PF00072">
    <property type="entry name" value="Response_reg"/>
    <property type="match status" value="1"/>
</dbReference>
<dbReference type="Gene3D" id="3.40.50.2300">
    <property type="match status" value="1"/>
</dbReference>
<dbReference type="InterPro" id="IPR011006">
    <property type="entry name" value="CheY-like_superfamily"/>
</dbReference>
<dbReference type="AlphaFoldDB" id="A0A6M0IRV2"/>
<proteinExistence type="predicted"/>
<feature type="modified residue" description="4-aspartylphosphate" evidence="1">
    <location>
        <position position="73"/>
    </location>
</feature>
<protein>
    <submittedName>
        <fullName evidence="3">Response regulator</fullName>
    </submittedName>
</protein>
<dbReference type="InterPro" id="IPR001789">
    <property type="entry name" value="Sig_transdc_resp-reg_receiver"/>
</dbReference>
<feature type="domain" description="Response regulatory" evidence="2">
    <location>
        <begin position="16"/>
        <end position="142"/>
    </location>
</feature>
<name>A0A6M0IRV2_9BACT</name>
<evidence type="ECO:0000313" key="4">
    <source>
        <dbReference type="Proteomes" id="UP000477386"/>
    </source>
</evidence>
<dbReference type="InterPro" id="IPR052893">
    <property type="entry name" value="TCS_response_regulator"/>
</dbReference>
<dbReference type="SUPFAM" id="SSF52172">
    <property type="entry name" value="CheY-like"/>
    <property type="match status" value="1"/>
</dbReference>
<dbReference type="EMBL" id="JAAGNZ010000007">
    <property type="protein sequence ID" value="NEU70657.1"/>
    <property type="molecule type" value="Genomic_DNA"/>
</dbReference>
<dbReference type="PANTHER" id="PTHR44520">
    <property type="entry name" value="RESPONSE REGULATOR RCP1-RELATED"/>
    <property type="match status" value="1"/>
</dbReference>
<dbReference type="Proteomes" id="UP000477386">
    <property type="component" value="Unassembled WGS sequence"/>
</dbReference>
<dbReference type="PROSITE" id="PS50110">
    <property type="entry name" value="RESPONSE_REGULATORY"/>
    <property type="match status" value="1"/>
</dbReference>
<evidence type="ECO:0000259" key="2">
    <source>
        <dbReference type="PROSITE" id="PS50110"/>
    </source>
</evidence>
<evidence type="ECO:0000256" key="1">
    <source>
        <dbReference type="PROSITE-ProRule" id="PRU00169"/>
    </source>
</evidence>
<reference evidence="3 4" key="1">
    <citation type="submission" date="2020-02" db="EMBL/GenBank/DDBJ databases">
        <title>Draft genome sequence of two Spirosoma agri KCTC 52727 and Spirosoma terrae KCTC 52035.</title>
        <authorList>
            <person name="Rojas J."/>
            <person name="Ambika Manirajan B."/>
            <person name="Ratering S."/>
            <person name="Suarez C."/>
            <person name="Schnell S."/>
        </authorList>
    </citation>
    <scope>NUCLEOTIDE SEQUENCE [LARGE SCALE GENOMIC DNA]</scope>
    <source>
        <strain evidence="3 4">KCTC 52727</strain>
    </source>
</reference>
<sequence length="158" mass="17962">MPNTLTPSKANLRNAKVLVIEDNDDQWLLIQQAMSHCMSGVTAQRTANLTQTVALIESWHYQEWEYPKLILMDLYLPASSDGWELLKQIKATSTAIGKIPVVVLTVSTDRADIGQAYQLGASAYVVKPIEFTDWLTLFRDLRTYWWETATLPPTHYGF</sequence>
<accession>A0A6M0IRV2</accession>
<dbReference type="RefSeq" id="WP_164043969.1">
    <property type="nucleotide sequence ID" value="NZ_JAAGNZ010000007.1"/>
</dbReference>
<dbReference type="GO" id="GO:0000160">
    <property type="term" value="P:phosphorelay signal transduction system"/>
    <property type="evidence" value="ECO:0007669"/>
    <property type="project" value="InterPro"/>
</dbReference>
<dbReference type="SMART" id="SM00448">
    <property type="entry name" value="REC"/>
    <property type="match status" value="1"/>
</dbReference>